<feature type="domain" description="Brl1/Brr6" evidence="3">
    <location>
        <begin position="297"/>
        <end position="432"/>
    </location>
</feature>
<keyword evidence="2" id="KW-0472">Membrane</keyword>
<comment type="caution">
    <text evidence="4">The sequence shown here is derived from an EMBL/GenBank/DDBJ whole genome shotgun (WGS) entry which is preliminary data.</text>
</comment>
<dbReference type="AlphaFoldDB" id="A0A5J4YZB8"/>
<dbReference type="EMBL" id="VRMN01000003">
    <property type="protein sequence ID" value="KAA8496182.1"/>
    <property type="molecule type" value="Genomic_DNA"/>
</dbReference>
<keyword evidence="2" id="KW-1133">Transmembrane helix</keyword>
<gene>
    <name evidence="4" type="ORF">FVE85_2337</name>
</gene>
<sequence length="453" mass="50469">MVYRISTNPTLEREDDSSKSFNIDTRCDDLRYVRGVGANGSPWSAGDFRREQQLCVVPYTHSREHASEYSILSGAPQVREAAQAFSTHASPMSHRRVRYGGAEPTLRMDSSHVVHPGASAGRTEVKARWEDKNSLFMSHTQAGPSEKHECHRESHDAESIVTPGVALNRWAAGQSTQSVHEASSRPPAAPHTHHTPVRYVVGARTRVVYVGGAPAPYASHASRTRFAAPWETRLEQRARRGGSVSRRRRYSAGGRDLAESSSSEWEDEREPHIRTAVRYTAHSSDVVQRMYYIPYVVASVLQILFNACLAMLVLYVMGTFVWSVRSDVLRKLSAEIEANELAIGSCKADFELNRCVDISPYIPYMKQQCEAWAKCAERDAKSLALVTRLSAETVADVINSFLDKISMKSLLVLLCAAAAITVLSNIALWLLRIKAYPHPPPPQHYPNSKEPIE</sequence>
<keyword evidence="2" id="KW-0812">Transmembrane</keyword>
<name>A0A5J4YZB8_PORPP</name>
<feature type="region of interest" description="Disordered" evidence="1">
    <location>
        <begin position="237"/>
        <end position="265"/>
    </location>
</feature>
<evidence type="ECO:0000313" key="4">
    <source>
        <dbReference type="EMBL" id="KAA8496182.1"/>
    </source>
</evidence>
<protein>
    <submittedName>
        <fullName evidence="4">Nucleus export protein BRL1</fullName>
    </submittedName>
</protein>
<accession>A0A5J4YZB8</accession>
<dbReference type="Proteomes" id="UP000324585">
    <property type="component" value="Unassembled WGS sequence"/>
</dbReference>
<evidence type="ECO:0000313" key="5">
    <source>
        <dbReference type="Proteomes" id="UP000324585"/>
    </source>
</evidence>
<dbReference type="GO" id="GO:0006998">
    <property type="term" value="P:nuclear envelope organization"/>
    <property type="evidence" value="ECO:0007669"/>
    <property type="project" value="InterPro"/>
</dbReference>
<dbReference type="GO" id="GO:0031965">
    <property type="term" value="C:nuclear membrane"/>
    <property type="evidence" value="ECO:0007669"/>
    <property type="project" value="InterPro"/>
</dbReference>
<dbReference type="GO" id="GO:0055088">
    <property type="term" value="P:lipid homeostasis"/>
    <property type="evidence" value="ECO:0007669"/>
    <property type="project" value="InterPro"/>
</dbReference>
<feature type="transmembrane region" description="Helical" evidence="2">
    <location>
        <begin position="292"/>
        <end position="322"/>
    </location>
</feature>
<dbReference type="OrthoDB" id="5961at2759"/>
<evidence type="ECO:0000259" key="3">
    <source>
        <dbReference type="SMART" id="SM01042"/>
    </source>
</evidence>
<dbReference type="SMART" id="SM01042">
    <property type="entry name" value="Brr6_like_C_C"/>
    <property type="match status" value="1"/>
</dbReference>
<evidence type="ECO:0000256" key="1">
    <source>
        <dbReference type="SAM" id="MobiDB-lite"/>
    </source>
</evidence>
<feature type="compositionally biased region" description="Low complexity" evidence="1">
    <location>
        <begin position="251"/>
        <end position="263"/>
    </location>
</feature>
<dbReference type="Pfam" id="PF10104">
    <property type="entry name" value="Brr6_like_C_C"/>
    <property type="match status" value="1"/>
</dbReference>
<dbReference type="PANTHER" id="PTHR28136:SF1">
    <property type="entry name" value="NUCLEUS EXPORT PROTEIN BRL1"/>
    <property type="match status" value="1"/>
</dbReference>
<dbReference type="InterPro" id="IPR040202">
    <property type="entry name" value="Brl1/Brr6"/>
</dbReference>
<reference evidence="5" key="1">
    <citation type="journal article" date="2019" name="Nat. Commun.">
        <title>Expansion of phycobilisome linker gene families in mesophilic red algae.</title>
        <authorList>
            <person name="Lee J."/>
            <person name="Kim D."/>
            <person name="Bhattacharya D."/>
            <person name="Yoon H.S."/>
        </authorList>
    </citation>
    <scope>NUCLEOTIDE SEQUENCE [LARGE SCALE GENOMIC DNA]</scope>
    <source>
        <strain evidence="5">CCMP 1328</strain>
    </source>
</reference>
<feature type="region of interest" description="Disordered" evidence="1">
    <location>
        <begin position="173"/>
        <end position="195"/>
    </location>
</feature>
<keyword evidence="5" id="KW-1185">Reference proteome</keyword>
<dbReference type="InterPro" id="IPR018767">
    <property type="entry name" value="Brl1/Brr6_dom"/>
</dbReference>
<proteinExistence type="predicted"/>
<feature type="transmembrane region" description="Helical" evidence="2">
    <location>
        <begin position="410"/>
        <end position="431"/>
    </location>
</feature>
<organism evidence="4 5">
    <name type="scientific">Porphyridium purpureum</name>
    <name type="common">Red alga</name>
    <name type="synonym">Porphyridium cruentum</name>
    <dbReference type="NCBI Taxonomy" id="35688"/>
    <lineage>
        <taxon>Eukaryota</taxon>
        <taxon>Rhodophyta</taxon>
        <taxon>Bangiophyceae</taxon>
        <taxon>Porphyridiales</taxon>
        <taxon>Porphyridiaceae</taxon>
        <taxon>Porphyridium</taxon>
    </lineage>
</organism>
<evidence type="ECO:0000256" key="2">
    <source>
        <dbReference type="SAM" id="Phobius"/>
    </source>
</evidence>
<dbReference type="PANTHER" id="PTHR28136">
    <property type="entry name" value="NUCLEUS EXPORT PROTEIN BRR6"/>
    <property type="match status" value="1"/>
</dbReference>